<evidence type="ECO:0000313" key="3">
    <source>
        <dbReference type="Proteomes" id="UP001231518"/>
    </source>
</evidence>
<feature type="transmembrane region" description="Helical" evidence="1">
    <location>
        <begin position="592"/>
        <end position="612"/>
    </location>
</feature>
<feature type="transmembrane region" description="Helical" evidence="1">
    <location>
        <begin position="559"/>
        <end position="580"/>
    </location>
</feature>
<dbReference type="Gene3D" id="3.50.50.60">
    <property type="entry name" value="FAD/NAD(P)-binding domain"/>
    <property type="match status" value="1"/>
</dbReference>
<comment type="caution">
    <text evidence="2">The sequence shown here is derived from an EMBL/GenBank/DDBJ whole genome shotgun (WGS) entry which is preliminary data.</text>
</comment>
<evidence type="ECO:0000313" key="2">
    <source>
        <dbReference type="EMBL" id="KAJ8717609.1"/>
    </source>
</evidence>
<keyword evidence="1" id="KW-1133">Transmembrane helix</keyword>
<sequence length="700" mass="79921">MSAASALLGVQEIQGAFRLLSTLHFTSFLWPQDAQVQDGFSFDFIVCGAGSAGSVIANRLTEIEDATVLLIEAGGDPPVESVIPGCVQYIKNTSVDWNFRTEDDGYSQQFHKNHGAELTRGKMLDSDYNRMPPLYHLDGFEECFDEPGAMYCYGEFAVVSEEPNELFTMMQEFSENFRHFNHTLLRYGYCMTKTCKEFYNGSTTEVDLRSSYEACSNETMYNKYKLKTRLTEELDCSPRDRDNPIDNLDIFVGVICILIVMANIIGSLCDRYLDKEKERGALGLLYNFSMSRNWKKFVANTGDGRDPRFKTLRGIHGIRAINITFVVVTHAFYAGAILIVNPKQVESWYHIKIYNMFMAGPLIMQSFFIVSSFLLVYNWMMDAEKRPVSWSMLPKQIIMRWLRLTPSYALIIGLTVTWFKRLASGGPIYGKAVYYEARDCRQDWWKHILYINNYVPRSHCMAQTCKAVNLFFGEPTFEKVFIRGHTNLAGCIIGMALGYIIYYWQKSGGDPMQFRKYRFIYWLSPIVGALIMFAGYIFFAEGVTVPTYVNLLYAGLQKPAFGLVIATIIAGLVIQMEGVFRPILEWRPFAFIGRLSYSVYLVHIAYIRTQIASMMSLQRTSIPAMILRGNNIVISVFIAAFFFFIMVEMPFANLVSNMFKRSYAKETVEESKKTEDDKGIDMSQTKTDDGTIVIKVGTKI</sequence>
<feature type="transmembrane region" description="Helical" evidence="1">
    <location>
        <begin position="320"/>
        <end position="341"/>
    </location>
</feature>
<feature type="transmembrane region" description="Helical" evidence="1">
    <location>
        <begin position="632"/>
        <end position="655"/>
    </location>
</feature>
<evidence type="ECO:0000256" key="1">
    <source>
        <dbReference type="SAM" id="Phobius"/>
    </source>
</evidence>
<dbReference type="AlphaFoldDB" id="A0AAD7YIY4"/>
<name>A0AAD7YIY4_MYTSE</name>
<feature type="transmembrane region" description="Helical" evidence="1">
    <location>
        <begin position="519"/>
        <end position="539"/>
    </location>
</feature>
<dbReference type="PANTHER" id="PTHR11161:SF0">
    <property type="entry name" value="O-ACYLTRANSFERASE LIKE PROTEIN"/>
    <property type="match status" value="1"/>
</dbReference>
<feature type="transmembrane region" description="Helical" evidence="1">
    <location>
        <begin position="250"/>
        <end position="269"/>
    </location>
</feature>
<keyword evidence="1" id="KW-0472">Membrane</keyword>
<keyword evidence="3" id="KW-1185">Reference proteome</keyword>
<dbReference type="EMBL" id="JARGEI010000016">
    <property type="protein sequence ID" value="KAJ8717609.1"/>
    <property type="molecule type" value="Genomic_DNA"/>
</dbReference>
<gene>
    <name evidence="2" type="ORF">PYW07_005539</name>
</gene>
<accession>A0AAD7YIY4</accession>
<protein>
    <submittedName>
        <fullName evidence="2">Uncharacterized protein</fullName>
    </submittedName>
</protein>
<dbReference type="Gene3D" id="3.30.560.10">
    <property type="entry name" value="Glucose Oxidase, domain 3"/>
    <property type="match status" value="1"/>
</dbReference>
<dbReference type="SUPFAM" id="SSF51905">
    <property type="entry name" value="FAD/NAD(P)-binding domain"/>
    <property type="match status" value="1"/>
</dbReference>
<feature type="transmembrane region" description="Helical" evidence="1">
    <location>
        <begin position="353"/>
        <end position="380"/>
    </location>
</feature>
<dbReference type="Proteomes" id="UP001231518">
    <property type="component" value="Chromosome 18"/>
</dbReference>
<keyword evidence="1" id="KW-0812">Transmembrane</keyword>
<feature type="transmembrane region" description="Helical" evidence="1">
    <location>
        <begin position="401"/>
        <end position="419"/>
    </location>
</feature>
<dbReference type="InterPro" id="IPR052728">
    <property type="entry name" value="O2_lipid_transport_reg"/>
</dbReference>
<dbReference type="InterPro" id="IPR036188">
    <property type="entry name" value="FAD/NAD-bd_sf"/>
</dbReference>
<feature type="transmembrane region" description="Helical" evidence="1">
    <location>
        <begin position="485"/>
        <end position="504"/>
    </location>
</feature>
<reference evidence="2" key="1">
    <citation type="submission" date="2023-03" db="EMBL/GenBank/DDBJ databases">
        <title>Chromosome-level genomes of two armyworms, Mythimna separata and Mythimna loreyi, provide insights into the biosynthesis and reception of sex pheromones.</title>
        <authorList>
            <person name="Zhao H."/>
        </authorList>
    </citation>
    <scope>NUCLEOTIDE SEQUENCE</scope>
    <source>
        <strain evidence="2">BeijingLab</strain>
        <tissue evidence="2">Pupa</tissue>
    </source>
</reference>
<dbReference type="PANTHER" id="PTHR11161">
    <property type="entry name" value="O-ACYLTRANSFERASE"/>
    <property type="match status" value="1"/>
</dbReference>
<proteinExistence type="predicted"/>
<organism evidence="2 3">
    <name type="scientific">Mythimna separata</name>
    <name type="common">Oriental armyworm</name>
    <name type="synonym">Pseudaletia separata</name>
    <dbReference type="NCBI Taxonomy" id="271217"/>
    <lineage>
        <taxon>Eukaryota</taxon>
        <taxon>Metazoa</taxon>
        <taxon>Ecdysozoa</taxon>
        <taxon>Arthropoda</taxon>
        <taxon>Hexapoda</taxon>
        <taxon>Insecta</taxon>
        <taxon>Pterygota</taxon>
        <taxon>Neoptera</taxon>
        <taxon>Endopterygota</taxon>
        <taxon>Lepidoptera</taxon>
        <taxon>Glossata</taxon>
        <taxon>Ditrysia</taxon>
        <taxon>Noctuoidea</taxon>
        <taxon>Noctuidae</taxon>
        <taxon>Noctuinae</taxon>
        <taxon>Hadenini</taxon>
        <taxon>Mythimna</taxon>
    </lineage>
</organism>